<dbReference type="VEuPathDB" id="FungiDB:PV06_00994"/>
<dbReference type="PANTHER" id="PTHR23236">
    <property type="entry name" value="EUKARYOTIC TRANSLATION INITIATION FACTOR 4B/4H"/>
    <property type="match status" value="1"/>
</dbReference>
<accession>A0A0D2CEV4</accession>
<feature type="compositionally biased region" description="Basic and acidic residues" evidence="8">
    <location>
        <begin position="108"/>
        <end position="131"/>
    </location>
</feature>
<comment type="function">
    <text evidence="1">Involved in pre-25S rRNA processing.</text>
</comment>
<evidence type="ECO:0000313" key="10">
    <source>
        <dbReference type="EMBL" id="KIW48407.1"/>
    </source>
</evidence>
<feature type="domain" description="RRM" evidence="9">
    <location>
        <begin position="299"/>
        <end position="402"/>
    </location>
</feature>
<keyword evidence="6" id="KW-0539">Nucleus</keyword>
<dbReference type="SMART" id="SM00360">
    <property type="entry name" value="RRM"/>
    <property type="match status" value="2"/>
</dbReference>
<dbReference type="AlphaFoldDB" id="A0A0D2CEV4"/>
<dbReference type="InterPro" id="IPR000504">
    <property type="entry name" value="RRM_dom"/>
</dbReference>
<feature type="region of interest" description="Disordered" evidence="8">
    <location>
        <begin position="313"/>
        <end position="336"/>
    </location>
</feature>
<reference evidence="10 11" key="1">
    <citation type="submission" date="2015-01" db="EMBL/GenBank/DDBJ databases">
        <title>The Genome Sequence of Exophiala oligosperma CBS72588.</title>
        <authorList>
            <consortium name="The Broad Institute Genomics Platform"/>
            <person name="Cuomo C."/>
            <person name="de Hoog S."/>
            <person name="Gorbushina A."/>
            <person name="Stielow B."/>
            <person name="Teixiera M."/>
            <person name="Abouelleil A."/>
            <person name="Chapman S.B."/>
            <person name="Priest M."/>
            <person name="Young S.K."/>
            <person name="Wortman J."/>
            <person name="Nusbaum C."/>
            <person name="Birren B."/>
        </authorList>
    </citation>
    <scope>NUCLEOTIDE SEQUENCE [LARGE SCALE GENOMIC DNA]</scope>
    <source>
        <strain evidence="10 11">CBS 72588</strain>
    </source>
</reference>
<evidence type="ECO:0000256" key="6">
    <source>
        <dbReference type="ARBA" id="ARBA00023242"/>
    </source>
</evidence>
<feature type="compositionally biased region" description="Basic residues" evidence="8">
    <location>
        <begin position="398"/>
        <end position="411"/>
    </location>
</feature>
<dbReference type="HOGENOM" id="CLU_006468_2_0_1"/>
<dbReference type="SUPFAM" id="SSF54928">
    <property type="entry name" value="RNA-binding domain, RBD"/>
    <property type="match status" value="1"/>
</dbReference>
<evidence type="ECO:0000256" key="5">
    <source>
        <dbReference type="ARBA" id="ARBA00022884"/>
    </source>
</evidence>
<dbReference type="GO" id="GO:0005730">
    <property type="term" value="C:nucleolus"/>
    <property type="evidence" value="ECO:0007669"/>
    <property type="project" value="UniProtKB-SubCell"/>
</dbReference>
<dbReference type="Proteomes" id="UP000053342">
    <property type="component" value="Unassembled WGS sequence"/>
</dbReference>
<dbReference type="EMBL" id="KN847332">
    <property type="protein sequence ID" value="KIW48407.1"/>
    <property type="molecule type" value="Genomic_DNA"/>
</dbReference>
<comment type="similarity">
    <text evidence="3">Belongs to the RRM RBM34 family.</text>
</comment>
<dbReference type="InterPro" id="IPR035979">
    <property type="entry name" value="RBD_domain_sf"/>
</dbReference>
<dbReference type="STRING" id="215243.A0A0D2CEV4"/>
<dbReference type="GO" id="GO:0000463">
    <property type="term" value="P:maturation of LSU-rRNA from tricistronic rRNA transcript (SSU-rRNA, 5.8S rRNA, LSU-rRNA)"/>
    <property type="evidence" value="ECO:0007669"/>
    <property type="project" value="TreeGrafter"/>
</dbReference>
<dbReference type="PANTHER" id="PTHR23236:SF25">
    <property type="entry name" value="RNA-BINDING PROTEIN 34"/>
    <property type="match status" value="1"/>
</dbReference>
<evidence type="ECO:0000256" key="3">
    <source>
        <dbReference type="ARBA" id="ARBA00007077"/>
    </source>
</evidence>
<feature type="compositionally biased region" description="Basic and acidic residues" evidence="8">
    <location>
        <begin position="161"/>
        <end position="175"/>
    </location>
</feature>
<dbReference type="RefSeq" id="XP_016268623.1">
    <property type="nucleotide sequence ID" value="XM_016401570.1"/>
</dbReference>
<dbReference type="OrthoDB" id="442677at2759"/>
<proteinExistence type="inferred from homology"/>
<evidence type="ECO:0000256" key="7">
    <source>
        <dbReference type="PROSITE-ProRule" id="PRU00176"/>
    </source>
</evidence>
<protein>
    <recommendedName>
        <fullName evidence="4">Nucleolar protein 12</fullName>
    </recommendedName>
</protein>
<feature type="region of interest" description="Disordered" evidence="8">
    <location>
        <begin position="38"/>
        <end position="175"/>
    </location>
</feature>
<dbReference type="GeneID" id="27353068"/>
<feature type="compositionally biased region" description="Basic and acidic residues" evidence="8">
    <location>
        <begin position="321"/>
        <end position="332"/>
    </location>
</feature>
<dbReference type="Gene3D" id="3.30.70.330">
    <property type="match status" value="2"/>
</dbReference>
<keyword evidence="11" id="KW-1185">Reference proteome</keyword>
<dbReference type="InterPro" id="IPR012677">
    <property type="entry name" value="Nucleotide-bd_a/b_plait_sf"/>
</dbReference>
<dbReference type="PROSITE" id="PS50102">
    <property type="entry name" value="RRM"/>
    <property type="match status" value="1"/>
</dbReference>
<evidence type="ECO:0000256" key="1">
    <source>
        <dbReference type="ARBA" id="ARBA00002475"/>
    </source>
</evidence>
<organism evidence="10 11">
    <name type="scientific">Exophiala oligosperma</name>
    <dbReference type="NCBI Taxonomy" id="215243"/>
    <lineage>
        <taxon>Eukaryota</taxon>
        <taxon>Fungi</taxon>
        <taxon>Dikarya</taxon>
        <taxon>Ascomycota</taxon>
        <taxon>Pezizomycotina</taxon>
        <taxon>Eurotiomycetes</taxon>
        <taxon>Chaetothyriomycetidae</taxon>
        <taxon>Chaetothyriales</taxon>
        <taxon>Herpotrichiellaceae</taxon>
        <taxon>Exophiala</taxon>
    </lineage>
</organism>
<feature type="region of interest" description="Disordered" evidence="8">
    <location>
        <begin position="1"/>
        <end position="21"/>
    </location>
</feature>
<comment type="subcellular location">
    <subcellularLocation>
        <location evidence="2">Nucleus</location>
        <location evidence="2">Nucleolus</location>
    </subcellularLocation>
</comment>
<evidence type="ECO:0000256" key="4">
    <source>
        <dbReference type="ARBA" id="ARBA00015520"/>
    </source>
</evidence>
<evidence type="ECO:0000259" key="9">
    <source>
        <dbReference type="PROSITE" id="PS50102"/>
    </source>
</evidence>
<feature type="compositionally biased region" description="Basic and acidic residues" evidence="8">
    <location>
        <begin position="427"/>
        <end position="439"/>
    </location>
</feature>
<keyword evidence="5 7" id="KW-0694">RNA-binding</keyword>
<sequence length="489" mass="54729">MAKSKKEKQGQRAAPSAPFAAKVDSVDPALASLFAASSGPVKIPKRLPLPALEPVVNDDISSGIDGDDVKKVGATGAETKEDTSIQISSSDERPRKRKRAKDADDLEEKYFERLEREEEKERQQKKPRQNDNDDQSSGDQDSLHSDLEDISDEDTAPVPKEIPRHETLTQKSDDESRISRTVFLGNVSTEAIKSKVARRTLEKHLQSALKETRDGETPERLESVRFRSTAYASGSGPKKATFAKKELMDETTVNTNAYAVFTTETAAKRVAKKLNGTIVLDRHLRADYLGQPSTTDHRRCVFIGNLTFVNQENAIPDQNDDQPRRPRAKEPADAEEGLWRTFGKVGKVESVRVVRDQETRVSKGFAYVQFESENSVEAALLMNDKRFPPMLPRKLRVMRAKKMKPSKSTRVKPHEKDQANRKGGSYLDKRKSLGGDQKKSGFVFEGHRASSASKFALTKKKKHKKRPDTRSSRRGATFKAAGGNKRKRQ</sequence>
<dbReference type="GO" id="GO:0019843">
    <property type="term" value="F:rRNA binding"/>
    <property type="evidence" value="ECO:0007669"/>
    <property type="project" value="TreeGrafter"/>
</dbReference>
<name>A0A0D2CEV4_9EURO</name>
<evidence type="ECO:0000256" key="8">
    <source>
        <dbReference type="SAM" id="MobiDB-lite"/>
    </source>
</evidence>
<feature type="compositionally biased region" description="Basic residues" evidence="8">
    <location>
        <begin position="457"/>
        <end position="467"/>
    </location>
</feature>
<evidence type="ECO:0000313" key="11">
    <source>
        <dbReference type="Proteomes" id="UP000053342"/>
    </source>
</evidence>
<feature type="region of interest" description="Disordered" evidence="8">
    <location>
        <begin position="398"/>
        <end position="489"/>
    </location>
</feature>
<gene>
    <name evidence="10" type="ORF">PV06_00994</name>
</gene>
<dbReference type="Pfam" id="PF00076">
    <property type="entry name" value="RRM_1"/>
    <property type="match status" value="1"/>
</dbReference>
<evidence type="ECO:0000256" key="2">
    <source>
        <dbReference type="ARBA" id="ARBA00004604"/>
    </source>
</evidence>